<evidence type="ECO:0000313" key="2">
    <source>
        <dbReference type="EMBL" id="MBH5329428.1"/>
    </source>
</evidence>
<reference evidence="2 3" key="1">
    <citation type="submission" date="2020-09" db="EMBL/GenBank/DDBJ databases">
        <title>Eikenella S3660 sp. nov., isolated from a throat swab.</title>
        <authorList>
            <person name="Buhl M."/>
        </authorList>
    </citation>
    <scope>NUCLEOTIDE SEQUENCE [LARGE SCALE GENOMIC DNA]</scope>
    <source>
        <strain evidence="2 3">S3360</strain>
    </source>
</reference>
<organism evidence="2 3">
    <name type="scientific">Eikenella glucosivorans</name>
    <dbReference type="NCBI Taxonomy" id="2766967"/>
    <lineage>
        <taxon>Bacteria</taxon>
        <taxon>Pseudomonadati</taxon>
        <taxon>Pseudomonadota</taxon>
        <taxon>Betaproteobacteria</taxon>
        <taxon>Neisseriales</taxon>
        <taxon>Neisseriaceae</taxon>
        <taxon>Eikenella</taxon>
    </lineage>
</organism>
<feature type="domain" description="DUF4274" evidence="1">
    <location>
        <begin position="35"/>
        <end position="109"/>
    </location>
</feature>
<comment type="caution">
    <text evidence="2">The sequence shown here is derived from an EMBL/GenBank/DDBJ whole genome shotgun (WGS) entry which is preliminary data.</text>
</comment>
<proteinExistence type="predicted"/>
<name>A0ABS0NAU3_9NEIS</name>
<evidence type="ECO:0000313" key="3">
    <source>
        <dbReference type="Proteomes" id="UP000768471"/>
    </source>
</evidence>
<dbReference type="Pfam" id="PF14096">
    <property type="entry name" value="DUF4274"/>
    <property type="match status" value="1"/>
</dbReference>
<sequence length="269" mass="31104">MKTLTQLTAVQQQYIDDHFHENAAYTRAQFSQLTTPAELHYLQEQHNWDGDNTLLQWIAESPLCSRATALTMFWLSNPHNFQSQALDSNPNSNTDNQIFQLLQTIMANYTQGFYCETAHHFDPTPYCTESLIIPDSLSQPSQGEEPYLYWEESEVAELFGEELAAALRRCDRMDLYNIAILTPAYELPDRAWPICNHPLCDRAIAQLVFWRIRHQCHSLSDNAFCSEFIRRWQAGDWAQPHLAYHPQTDTTHQTPPVAWEIPAIMCQAV</sequence>
<accession>A0ABS0NAU3</accession>
<dbReference type="InterPro" id="IPR025369">
    <property type="entry name" value="DUF4274"/>
</dbReference>
<evidence type="ECO:0000259" key="1">
    <source>
        <dbReference type="Pfam" id="PF14096"/>
    </source>
</evidence>
<dbReference type="RefSeq" id="WP_197903266.1">
    <property type="nucleotide sequence ID" value="NZ_JACSGR010000005.1"/>
</dbReference>
<gene>
    <name evidence="2" type="ORF">H9Q10_07085</name>
</gene>
<protein>
    <submittedName>
        <fullName evidence="2">DUF4274 domain-containing protein</fullName>
    </submittedName>
</protein>
<keyword evidence="3" id="KW-1185">Reference proteome</keyword>
<dbReference type="EMBL" id="JACSGR010000005">
    <property type="protein sequence ID" value="MBH5329428.1"/>
    <property type="molecule type" value="Genomic_DNA"/>
</dbReference>
<dbReference type="Proteomes" id="UP000768471">
    <property type="component" value="Unassembled WGS sequence"/>
</dbReference>